<organism evidence="2 3">
    <name type="scientific">Cryptomeria japonica</name>
    <name type="common">Japanese cedar</name>
    <name type="synonym">Cupressus japonica</name>
    <dbReference type="NCBI Taxonomy" id="3369"/>
    <lineage>
        <taxon>Eukaryota</taxon>
        <taxon>Viridiplantae</taxon>
        <taxon>Streptophyta</taxon>
        <taxon>Embryophyta</taxon>
        <taxon>Tracheophyta</taxon>
        <taxon>Spermatophyta</taxon>
        <taxon>Pinopsida</taxon>
        <taxon>Pinidae</taxon>
        <taxon>Conifers II</taxon>
        <taxon>Cupressales</taxon>
        <taxon>Cupressaceae</taxon>
        <taxon>Cryptomeria</taxon>
    </lineage>
</organism>
<evidence type="ECO:0000313" key="3">
    <source>
        <dbReference type="Proteomes" id="UP001234787"/>
    </source>
</evidence>
<sequence length="98" mass="10361">MGLSQLQSGSILYTVPLPDLFSLPEQIDSRGRSSIGLTLVVKISTFALLGVGSPLFHCCWGRCLSFAEGRTGGECKNPARKKDCSESIASPGGEDGTR</sequence>
<proteinExistence type="predicted"/>
<protein>
    <submittedName>
        <fullName evidence="2">Uncharacterized protein</fullName>
    </submittedName>
</protein>
<gene>
    <name evidence="2" type="ORF">SUGI_1223090</name>
</gene>
<dbReference type="Proteomes" id="UP001234787">
    <property type="component" value="Unassembled WGS sequence"/>
</dbReference>
<comment type="caution">
    <text evidence="2">The sequence shown here is derived from an EMBL/GenBank/DDBJ whole genome shotgun (WGS) entry which is preliminary data.</text>
</comment>
<keyword evidence="3" id="KW-1185">Reference proteome</keyword>
<dbReference type="EMBL" id="BSEH01000022">
    <property type="protein sequence ID" value="GLJ56412.1"/>
    <property type="molecule type" value="Genomic_DNA"/>
</dbReference>
<dbReference type="AlphaFoldDB" id="A0AAD3NRQ1"/>
<name>A0AAD3NRQ1_CRYJA</name>
<evidence type="ECO:0000313" key="2">
    <source>
        <dbReference type="EMBL" id="GLJ56412.1"/>
    </source>
</evidence>
<feature type="region of interest" description="Disordered" evidence="1">
    <location>
        <begin position="70"/>
        <end position="98"/>
    </location>
</feature>
<reference evidence="2" key="1">
    <citation type="submission" date="2022-12" db="EMBL/GenBank/DDBJ databases">
        <title>Chromosome-Level Genome Assembly of Japanese Cedar (Cryptomeriajaponica D. Don).</title>
        <authorList>
            <person name="Fujino T."/>
            <person name="Yamaguchi K."/>
            <person name="Yokoyama T."/>
            <person name="Hamanaka T."/>
            <person name="Harazono Y."/>
            <person name="Kamada H."/>
            <person name="Kobayashi W."/>
            <person name="Ujino-Ihara T."/>
            <person name="Uchiyama K."/>
            <person name="Matsumoto A."/>
            <person name="Izuno A."/>
            <person name="Tsumura Y."/>
            <person name="Toyoda A."/>
            <person name="Shigenobu S."/>
            <person name="Moriguchi Y."/>
            <person name="Ueno S."/>
            <person name="Kasahara M."/>
        </authorList>
    </citation>
    <scope>NUCLEOTIDE SEQUENCE</scope>
</reference>
<accession>A0AAD3NRQ1</accession>
<evidence type="ECO:0000256" key="1">
    <source>
        <dbReference type="SAM" id="MobiDB-lite"/>
    </source>
</evidence>